<dbReference type="Gene3D" id="3.40.800.10">
    <property type="entry name" value="Ureohydrolase domain"/>
    <property type="match status" value="1"/>
</dbReference>
<dbReference type="RefSeq" id="XP_066803782.1">
    <property type="nucleotide sequence ID" value="XM_066946281.1"/>
</dbReference>
<evidence type="ECO:0000256" key="5">
    <source>
        <dbReference type="RuleBase" id="RU003684"/>
    </source>
</evidence>
<reference evidence="8 9" key="1">
    <citation type="journal article" date="2024" name="bioRxiv">
        <title>Comparative genomics of Cryptococcus and Kwoniella reveals pathogenesis evolution and contrasting karyotype dynamics via intercentromeric recombination or chromosome fusion.</title>
        <authorList>
            <person name="Coelho M.A."/>
            <person name="David-Palma M."/>
            <person name="Shea T."/>
            <person name="Bowers K."/>
            <person name="McGinley-Smith S."/>
            <person name="Mohammad A.W."/>
            <person name="Gnirke A."/>
            <person name="Yurkov A.M."/>
            <person name="Nowrousian M."/>
            <person name="Sun S."/>
            <person name="Cuomo C.A."/>
            <person name="Heitman J."/>
        </authorList>
    </citation>
    <scope>NUCLEOTIDE SEQUENCE [LARGE SCALE GENOMIC DNA]</scope>
    <source>
        <strain evidence="8 9">CBS 13917</strain>
    </source>
</reference>
<gene>
    <name evidence="8" type="ORF">IAR55_003172</name>
</gene>
<dbReference type="CDD" id="cd11592">
    <property type="entry name" value="Agmatinase_PAH"/>
    <property type="match status" value="1"/>
</dbReference>
<feature type="chain" id="PRO_5043979468" evidence="7">
    <location>
        <begin position="21"/>
        <end position="407"/>
    </location>
</feature>
<accession>A0AAW0YPX5</accession>
<evidence type="ECO:0000313" key="8">
    <source>
        <dbReference type="EMBL" id="KAK8858941.1"/>
    </source>
</evidence>
<dbReference type="Pfam" id="PF00491">
    <property type="entry name" value="Arginase"/>
    <property type="match status" value="1"/>
</dbReference>
<comment type="caution">
    <text evidence="8">The sequence shown here is derived from an EMBL/GenBank/DDBJ whole genome shotgun (WGS) entry which is preliminary data.</text>
</comment>
<feature type="region of interest" description="Disordered" evidence="6">
    <location>
        <begin position="20"/>
        <end position="45"/>
    </location>
</feature>
<dbReference type="GO" id="GO:0046872">
    <property type="term" value="F:metal ion binding"/>
    <property type="evidence" value="ECO:0007669"/>
    <property type="project" value="UniProtKB-KW"/>
</dbReference>
<dbReference type="KEGG" id="kne:92180430"/>
<keyword evidence="7" id="KW-0732">Signal</keyword>
<feature type="signal peptide" evidence="7">
    <location>
        <begin position="1"/>
        <end position="20"/>
    </location>
</feature>
<evidence type="ECO:0000313" key="9">
    <source>
        <dbReference type="Proteomes" id="UP001388673"/>
    </source>
</evidence>
<dbReference type="PROSITE" id="PS01053">
    <property type="entry name" value="ARGINASE_1"/>
    <property type="match status" value="1"/>
</dbReference>
<dbReference type="PROSITE" id="PS51409">
    <property type="entry name" value="ARGINASE_2"/>
    <property type="match status" value="1"/>
</dbReference>
<organism evidence="8 9">
    <name type="scientific">Kwoniella newhampshirensis</name>
    <dbReference type="NCBI Taxonomy" id="1651941"/>
    <lineage>
        <taxon>Eukaryota</taxon>
        <taxon>Fungi</taxon>
        <taxon>Dikarya</taxon>
        <taxon>Basidiomycota</taxon>
        <taxon>Agaricomycotina</taxon>
        <taxon>Tremellomycetes</taxon>
        <taxon>Tremellales</taxon>
        <taxon>Cryptococcaceae</taxon>
        <taxon>Kwoniella</taxon>
    </lineage>
</organism>
<dbReference type="GeneID" id="92180430"/>
<keyword evidence="4" id="KW-0464">Manganese</keyword>
<dbReference type="EMBL" id="JBCAWK010000005">
    <property type="protein sequence ID" value="KAK8858941.1"/>
    <property type="molecule type" value="Genomic_DNA"/>
</dbReference>
<protein>
    <submittedName>
        <fullName evidence="8">Agmatinase</fullName>
    </submittedName>
</protein>
<name>A0AAW0YPX5_9TREE</name>
<feature type="binding site" evidence="4">
    <location>
        <position position="316"/>
    </location>
    <ligand>
        <name>Mn(2+)</name>
        <dbReference type="ChEBI" id="CHEBI:29035"/>
        <label>1</label>
    </ligand>
</feature>
<dbReference type="PANTHER" id="PTHR11358:SF26">
    <property type="entry name" value="GUANIDINO ACID HYDROLASE, MITOCHONDRIAL"/>
    <property type="match status" value="1"/>
</dbReference>
<dbReference type="GO" id="GO:0008783">
    <property type="term" value="F:agmatinase activity"/>
    <property type="evidence" value="ECO:0007669"/>
    <property type="project" value="TreeGrafter"/>
</dbReference>
<dbReference type="InterPro" id="IPR023696">
    <property type="entry name" value="Ureohydrolase_dom_sf"/>
</dbReference>
<dbReference type="FunFam" id="3.40.800.10:FF:000014">
    <property type="entry name" value="Arginase family protein"/>
    <property type="match status" value="1"/>
</dbReference>
<evidence type="ECO:0000256" key="6">
    <source>
        <dbReference type="SAM" id="MobiDB-lite"/>
    </source>
</evidence>
<evidence type="ECO:0000256" key="3">
    <source>
        <dbReference type="ARBA" id="ARBA00022801"/>
    </source>
</evidence>
<feature type="binding site" evidence="4">
    <location>
        <position position="220"/>
    </location>
    <ligand>
        <name>Mn(2+)</name>
        <dbReference type="ChEBI" id="CHEBI:29035"/>
        <label>1</label>
    </ligand>
</feature>
<dbReference type="Proteomes" id="UP001388673">
    <property type="component" value="Unassembled WGS sequence"/>
</dbReference>
<sequence length="407" mass="44500">MHASLSTLLTLAAASTPVFAHGSHSHSHSHDSARSERSRLDPWNEKYPDTPDLSFSGVTTFAHLPHAKCLDKPDEAFDIALLGIPFDSAVSYRPGARFGPYGLRSGSRRQRPERGYSSRLEINPYSSGLSVLDCGDVPVTPFDPATAIKQVNAAYRSMLHHPVVSEASMEKLNMQRGLDGEYHPRIIALGGDHTIVLPILDAVHEVYGPVSVIHFDAHIDTWNPNRYLGSVSVQADLNHGTFFWHAYEQGFIKPDSSIHAGIRTRFSGPEDLDDDITAGFDLIHTFDIDDHGVDWISDKIKARIGNGPVVISLDVDVMDPSYVPATGTPESGGWTSRELRRILHSLVGLNIVAFDIVELAPAYDTNGEISAIAAADMVYDFLSILALGVDGQENLDVKEEGRSVDEL</sequence>
<evidence type="ECO:0000256" key="2">
    <source>
        <dbReference type="ARBA" id="ARBA00022723"/>
    </source>
</evidence>
<feature type="compositionally biased region" description="Basic and acidic residues" evidence="6">
    <location>
        <begin position="28"/>
        <end position="45"/>
    </location>
</feature>
<dbReference type="InterPro" id="IPR006035">
    <property type="entry name" value="Ureohydrolase"/>
</dbReference>
<dbReference type="InterPro" id="IPR020855">
    <property type="entry name" value="Ureohydrolase_Mn_BS"/>
</dbReference>
<proteinExistence type="inferred from homology"/>
<evidence type="ECO:0000256" key="4">
    <source>
        <dbReference type="PIRSR" id="PIRSR036979-1"/>
    </source>
</evidence>
<feature type="binding site" evidence="4">
    <location>
        <position position="218"/>
    </location>
    <ligand>
        <name>Mn(2+)</name>
        <dbReference type="ChEBI" id="CHEBI:29035"/>
        <label>1</label>
    </ligand>
</feature>
<dbReference type="PANTHER" id="PTHR11358">
    <property type="entry name" value="ARGINASE/AGMATINASE"/>
    <property type="match status" value="1"/>
</dbReference>
<comment type="similarity">
    <text evidence="1">Belongs to the arginase family. Agmatinase subfamily.</text>
</comment>
<dbReference type="PIRSF" id="PIRSF036979">
    <property type="entry name" value="Arginase"/>
    <property type="match status" value="1"/>
</dbReference>
<feature type="binding site" evidence="4">
    <location>
        <position position="193"/>
    </location>
    <ligand>
        <name>Mn(2+)</name>
        <dbReference type="ChEBI" id="CHEBI:29035"/>
        <label>1</label>
    </ligand>
</feature>
<dbReference type="PRINTS" id="PR00116">
    <property type="entry name" value="ARGINASE"/>
</dbReference>
<keyword evidence="3 5" id="KW-0378">Hydrolase</keyword>
<comment type="cofactor">
    <cofactor evidence="4">
        <name>Mn(2+)</name>
        <dbReference type="ChEBI" id="CHEBI:29035"/>
    </cofactor>
    <text evidence="4">Binds 2 manganese ions per subunit.</text>
</comment>
<keyword evidence="2 4" id="KW-0479">Metal-binding</keyword>
<feature type="binding site" evidence="4">
    <location>
        <position position="314"/>
    </location>
    <ligand>
        <name>Mn(2+)</name>
        <dbReference type="ChEBI" id="CHEBI:29035"/>
        <label>1</label>
    </ligand>
</feature>
<evidence type="ECO:0000256" key="7">
    <source>
        <dbReference type="SAM" id="SignalP"/>
    </source>
</evidence>
<feature type="binding site" evidence="4">
    <location>
        <position position="216"/>
    </location>
    <ligand>
        <name>Mn(2+)</name>
        <dbReference type="ChEBI" id="CHEBI:29035"/>
        <label>1</label>
    </ligand>
</feature>
<evidence type="ECO:0000256" key="1">
    <source>
        <dbReference type="ARBA" id="ARBA00009227"/>
    </source>
</evidence>
<dbReference type="SUPFAM" id="SSF52768">
    <property type="entry name" value="Arginase/deacetylase"/>
    <property type="match status" value="1"/>
</dbReference>
<dbReference type="AlphaFoldDB" id="A0AAW0YPX5"/>
<keyword evidence="9" id="KW-1185">Reference proteome</keyword>
<dbReference type="GO" id="GO:0033389">
    <property type="term" value="P:putrescine biosynthetic process from arginine, via agmatine"/>
    <property type="evidence" value="ECO:0007669"/>
    <property type="project" value="TreeGrafter"/>
</dbReference>